<dbReference type="AlphaFoldDB" id="A0A0E9SSN5"/>
<protein>
    <submittedName>
        <fullName evidence="1">Uncharacterized protein</fullName>
    </submittedName>
</protein>
<organism evidence="1">
    <name type="scientific">Anguilla anguilla</name>
    <name type="common">European freshwater eel</name>
    <name type="synonym">Muraena anguilla</name>
    <dbReference type="NCBI Taxonomy" id="7936"/>
    <lineage>
        <taxon>Eukaryota</taxon>
        <taxon>Metazoa</taxon>
        <taxon>Chordata</taxon>
        <taxon>Craniata</taxon>
        <taxon>Vertebrata</taxon>
        <taxon>Euteleostomi</taxon>
        <taxon>Actinopterygii</taxon>
        <taxon>Neopterygii</taxon>
        <taxon>Teleostei</taxon>
        <taxon>Anguilliformes</taxon>
        <taxon>Anguillidae</taxon>
        <taxon>Anguilla</taxon>
    </lineage>
</organism>
<evidence type="ECO:0000313" key="1">
    <source>
        <dbReference type="EMBL" id="JAH44242.1"/>
    </source>
</evidence>
<reference evidence="1" key="2">
    <citation type="journal article" date="2015" name="Fish Shellfish Immunol.">
        <title>Early steps in the European eel (Anguilla anguilla)-Vibrio vulnificus interaction in the gills: Role of the RtxA13 toxin.</title>
        <authorList>
            <person name="Callol A."/>
            <person name="Pajuelo D."/>
            <person name="Ebbesson L."/>
            <person name="Teles M."/>
            <person name="MacKenzie S."/>
            <person name="Amaro C."/>
        </authorList>
    </citation>
    <scope>NUCLEOTIDE SEQUENCE</scope>
</reference>
<proteinExistence type="predicted"/>
<accession>A0A0E9SSN5</accession>
<name>A0A0E9SSN5_ANGAN</name>
<reference evidence="1" key="1">
    <citation type="submission" date="2014-11" db="EMBL/GenBank/DDBJ databases">
        <authorList>
            <person name="Amaro Gonzalez C."/>
        </authorList>
    </citation>
    <scope>NUCLEOTIDE SEQUENCE</scope>
</reference>
<dbReference type="EMBL" id="GBXM01064335">
    <property type="protein sequence ID" value="JAH44242.1"/>
    <property type="molecule type" value="Transcribed_RNA"/>
</dbReference>
<sequence length="36" mass="4281">MFQWQWQVTAQCEHRGAQVLSCQLLISTVCQFFCIF</sequence>